<dbReference type="Proteomes" id="UP000304912">
    <property type="component" value="Chromosome"/>
</dbReference>
<dbReference type="InterPro" id="IPR019734">
    <property type="entry name" value="TPR_rpt"/>
</dbReference>
<name>A0A5B7YAR6_9ALTE</name>
<feature type="repeat" description="TPR" evidence="1">
    <location>
        <begin position="35"/>
        <end position="68"/>
    </location>
</feature>
<gene>
    <name evidence="2" type="ORF">FBQ74_04775</name>
</gene>
<feature type="repeat" description="TPR" evidence="1">
    <location>
        <begin position="156"/>
        <end position="189"/>
    </location>
</feature>
<feature type="repeat" description="TPR" evidence="1">
    <location>
        <begin position="190"/>
        <end position="223"/>
    </location>
</feature>
<keyword evidence="3" id="KW-1185">Reference proteome</keyword>
<dbReference type="PANTHER" id="PTHR12558:SF13">
    <property type="entry name" value="CELL DIVISION CYCLE PROTEIN 27 HOMOLOG"/>
    <property type="match status" value="1"/>
</dbReference>
<dbReference type="RefSeq" id="WP_139755586.1">
    <property type="nucleotide sequence ID" value="NZ_CP039852.1"/>
</dbReference>
<dbReference type="EMBL" id="CP039852">
    <property type="protein sequence ID" value="QCZ92837.1"/>
    <property type="molecule type" value="Genomic_DNA"/>
</dbReference>
<dbReference type="KEGG" id="salk:FBQ74_04775"/>
<dbReference type="SUPFAM" id="SSF81901">
    <property type="entry name" value="HCP-like"/>
    <property type="match status" value="1"/>
</dbReference>
<dbReference type="Pfam" id="PF13181">
    <property type="entry name" value="TPR_8"/>
    <property type="match status" value="3"/>
</dbReference>
<sequence length="314" mass="35609">MKTLLAIFAALIVLSGCESTDKTAQQAEEANKVPVEQMITMAGHYEKGGEYEKALVYYLKALEESPEDIQLAYRVAELHKQMGKPEYALHMLQRVIASDPHHARALSEAAMIYLENKDVARATDYFLKVRALDQKRLRETTARKTGFVSLDNASPLDAYNGLGVAYDLTGRYKQAQEMYALCLDIAPYSPVILTNVGYSFYLAGQYSDAISHFQQAIEIAPSHKRSWSNLGLVYTRMGRYNKAFQTLKRVMNDAQAYNDLGYFLMLESRYEEAEYFFEKAINASPKYYKVAYENLSDVRHQRALAEGGDISMMP</sequence>
<dbReference type="InterPro" id="IPR011990">
    <property type="entry name" value="TPR-like_helical_dom_sf"/>
</dbReference>
<dbReference type="Gene3D" id="1.25.40.10">
    <property type="entry name" value="Tetratricopeptide repeat domain"/>
    <property type="match status" value="3"/>
</dbReference>
<organism evidence="2 3">
    <name type="scientific">Salinimonas iocasae</name>
    <dbReference type="NCBI Taxonomy" id="2572577"/>
    <lineage>
        <taxon>Bacteria</taxon>
        <taxon>Pseudomonadati</taxon>
        <taxon>Pseudomonadota</taxon>
        <taxon>Gammaproteobacteria</taxon>
        <taxon>Alteromonadales</taxon>
        <taxon>Alteromonadaceae</taxon>
        <taxon>Alteromonas/Salinimonas group</taxon>
        <taxon>Salinimonas</taxon>
    </lineage>
</organism>
<accession>A0A5B7YAR6</accession>
<evidence type="ECO:0000256" key="1">
    <source>
        <dbReference type="PROSITE-ProRule" id="PRU00339"/>
    </source>
</evidence>
<dbReference type="Pfam" id="PF13424">
    <property type="entry name" value="TPR_12"/>
    <property type="match status" value="1"/>
</dbReference>
<dbReference type="PANTHER" id="PTHR12558">
    <property type="entry name" value="CELL DIVISION CYCLE 16,23,27"/>
    <property type="match status" value="1"/>
</dbReference>
<keyword evidence="1" id="KW-0802">TPR repeat</keyword>
<dbReference type="Pfam" id="PF13432">
    <property type="entry name" value="TPR_16"/>
    <property type="match status" value="1"/>
</dbReference>
<dbReference type="SMART" id="SM00028">
    <property type="entry name" value="TPR"/>
    <property type="match status" value="7"/>
</dbReference>
<evidence type="ECO:0000313" key="3">
    <source>
        <dbReference type="Proteomes" id="UP000304912"/>
    </source>
</evidence>
<reference evidence="2 3" key="1">
    <citation type="submission" date="2019-04" db="EMBL/GenBank/DDBJ databases">
        <title>Salinimonas iocasae sp. nov., a halophilic bacterium isolated from the outer tube casing of tubeworms in Okinawa Trough.</title>
        <authorList>
            <person name="Zhang H."/>
            <person name="Wang H."/>
            <person name="Li C."/>
        </authorList>
    </citation>
    <scope>NUCLEOTIDE SEQUENCE [LARGE SCALE GENOMIC DNA]</scope>
    <source>
        <strain evidence="2 3">KX18D6</strain>
    </source>
</reference>
<dbReference type="PROSITE" id="PS50293">
    <property type="entry name" value="TPR_REGION"/>
    <property type="match status" value="2"/>
</dbReference>
<protein>
    <submittedName>
        <fullName evidence="2">Tetratricopeptide repeat protein</fullName>
    </submittedName>
</protein>
<dbReference type="AlphaFoldDB" id="A0A5B7YAR6"/>
<dbReference type="PROSITE" id="PS51257">
    <property type="entry name" value="PROKAR_LIPOPROTEIN"/>
    <property type="match status" value="1"/>
</dbReference>
<evidence type="ECO:0000313" key="2">
    <source>
        <dbReference type="EMBL" id="QCZ92837.1"/>
    </source>
</evidence>
<feature type="repeat" description="TPR" evidence="1">
    <location>
        <begin position="254"/>
        <end position="287"/>
    </location>
</feature>
<dbReference type="OrthoDB" id="1668776at2"/>
<proteinExistence type="predicted"/>
<dbReference type="PROSITE" id="PS50005">
    <property type="entry name" value="TPR"/>
    <property type="match status" value="4"/>
</dbReference>